<evidence type="ECO:0000259" key="2">
    <source>
        <dbReference type="Pfam" id="PF07331"/>
    </source>
</evidence>
<accession>A0ABT0DJH1</accession>
<dbReference type="EMBL" id="JALKCG010000001">
    <property type="protein sequence ID" value="MCK0207426.1"/>
    <property type="molecule type" value="Genomic_DNA"/>
</dbReference>
<feature type="transmembrane region" description="Helical" evidence="1">
    <location>
        <begin position="106"/>
        <end position="124"/>
    </location>
</feature>
<gene>
    <name evidence="3" type="ORF">MWN33_05190</name>
</gene>
<organism evidence="3 4">
    <name type="scientific">Ancylobacter koreensis</name>
    <dbReference type="NCBI Taxonomy" id="266121"/>
    <lineage>
        <taxon>Bacteria</taxon>
        <taxon>Pseudomonadati</taxon>
        <taxon>Pseudomonadota</taxon>
        <taxon>Alphaproteobacteria</taxon>
        <taxon>Hyphomicrobiales</taxon>
        <taxon>Xanthobacteraceae</taxon>
        <taxon>Ancylobacter</taxon>
    </lineage>
</organism>
<evidence type="ECO:0000256" key="1">
    <source>
        <dbReference type="SAM" id="Phobius"/>
    </source>
</evidence>
<comment type="caution">
    <text evidence="3">The sequence shown here is derived from an EMBL/GenBank/DDBJ whole genome shotgun (WGS) entry which is preliminary data.</text>
</comment>
<evidence type="ECO:0000313" key="4">
    <source>
        <dbReference type="Proteomes" id="UP001202867"/>
    </source>
</evidence>
<keyword evidence="1" id="KW-0472">Membrane</keyword>
<protein>
    <submittedName>
        <fullName evidence="3">Tripartite tricarboxylate transporter TctB family protein</fullName>
    </submittedName>
</protein>
<feature type="transmembrane region" description="Helical" evidence="1">
    <location>
        <begin position="82"/>
        <end position="100"/>
    </location>
</feature>
<keyword evidence="1" id="KW-1133">Transmembrane helix</keyword>
<evidence type="ECO:0000313" key="3">
    <source>
        <dbReference type="EMBL" id="MCK0207426.1"/>
    </source>
</evidence>
<dbReference type="RefSeq" id="WP_247199331.1">
    <property type="nucleotide sequence ID" value="NZ_JALKCG010000001.1"/>
</dbReference>
<feature type="transmembrane region" description="Helical" evidence="1">
    <location>
        <begin position="38"/>
        <end position="61"/>
    </location>
</feature>
<sequence>MLTRIVTGLALIVLSGLYWLQADAIPQSPMSGSVGADGLPKLLALVLCGLSLIFVVQSILVRQPLAAPGIPEDDQDEDDAAFTRRGHVLAGALLAISIVYSVILPYAGYTVAMGFLLLAVGVFYHRRMSAGIATFAILGAVVFHLIFITLLGVRMPEGIWPNVLAFLHAHTA</sequence>
<feature type="domain" description="DUF1468" evidence="2">
    <location>
        <begin position="6"/>
        <end position="156"/>
    </location>
</feature>
<dbReference type="Proteomes" id="UP001202867">
    <property type="component" value="Unassembled WGS sequence"/>
</dbReference>
<dbReference type="InterPro" id="IPR009936">
    <property type="entry name" value="DUF1468"/>
</dbReference>
<keyword evidence="4" id="KW-1185">Reference proteome</keyword>
<dbReference type="Pfam" id="PF07331">
    <property type="entry name" value="TctB"/>
    <property type="match status" value="1"/>
</dbReference>
<name>A0ABT0DJH1_9HYPH</name>
<proteinExistence type="predicted"/>
<keyword evidence="1" id="KW-0812">Transmembrane</keyword>
<feature type="transmembrane region" description="Helical" evidence="1">
    <location>
        <begin position="131"/>
        <end position="153"/>
    </location>
</feature>
<reference evidence="4" key="1">
    <citation type="submission" date="2023-07" db="EMBL/GenBank/DDBJ databases">
        <title>Ancylobacter moscoviensis sp. nov., facultatively methylotrophic bacteria from activated sludge and the reclassification of Starkeya novella (Starkey 1934) Kelly et al. 2000 as Ancylobacter novellus comb. nov., Starkeya koreensis Im et al. 2006 as Ancylobacter koreensis comb.nov., Angulomicrobium tetraedrale Vasil'eva et al. 1986 as Ancylobacter tetraedralis comb. nov., Angulomicrobium amanitiforme Fritz et al. 2004 as Ancylobacter amanitiformis comb. nov. and Methylorhabdus multivorans Doronina et al. 1996 as Ancylobacter multivorans comb. nov. and emended description of the genus Ancylobacter.</title>
        <authorList>
            <person name="Doronina N."/>
            <person name="Chemodurova A."/>
            <person name="Grouzdev D."/>
            <person name="Koziaeva V."/>
            <person name="Shi W."/>
            <person name="Wu L."/>
            <person name="Kaparullina E."/>
        </authorList>
    </citation>
    <scope>NUCLEOTIDE SEQUENCE [LARGE SCALE GENOMIC DNA]</scope>
    <source>
        <strain evidence="4">Jip08</strain>
    </source>
</reference>